<dbReference type="EMBL" id="JYDH01000012">
    <property type="protein sequence ID" value="KRY40593.1"/>
    <property type="molecule type" value="Genomic_DNA"/>
</dbReference>
<evidence type="ECO:0000313" key="1">
    <source>
        <dbReference type="EMBL" id="KRY40593.1"/>
    </source>
</evidence>
<dbReference type="Proteomes" id="UP000054776">
    <property type="component" value="Unassembled WGS sequence"/>
</dbReference>
<organism evidence="1 2">
    <name type="scientific">Trichinella spiralis</name>
    <name type="common">Trichina worm</name>
    <dbReference type="NCBI Taxonomy" id="6334"/>
    <lineage>
        <taxon>Eukaryota</taxon>
        <taxon>Metazoa</taxon>
        <taxon>Ecdysozoa</taxon>
        <taxon>Nematoda</taxon>
        <taxon>Enoplea</taxon>
        <taxon>Dorylaimia</taxon>
        <taxon>Trichinellida</taxon>
        <taxon>Trichinellidae</taxon>
        <taxon>Trichinella</taxon>
    </lineage>
</organism>
<comment type="caution">
    <text evidence="1">The sequence shown here is derived from an EMBL/GenBank/DDBJ whole genome shotgun (WGS) entry which is preliminary data.</text>
</comment>
<keyword evidence="2" id="KW-1185">Reference proteome</keyword>
<name>A0A0V1BUM4_TRISP</name>
<evidence type="ECO:0000313" key="2">
    <source>
        <dbReference type="Proteomes" id="UP000054776"/>
    </source>
</evidence>
<accession>A0A0V1BUM4</accession>
<proteinExistence type="predicted"/>
<dbReference type="AlphaFoldDB" id="A0A0V1BUM4"/>
<sequence>MRYAMWTKLICEVEQFFHLQIFSDLKKELNNRYLKQHPSIVIPFCESNAKQCEKTPLQSQVRTSGKLTLAIS</sequence>
<gene>
    <name evidence="1" type="ORF">T01_15814</name>
</gene>
<reference evidence="1 2" key="1">
    <citation type="submission" date="2015-01" db="EMBL/GenBank/DDBJ databases">
        <title>Evolution of Trichinella species and genotypes.</title>
        <authorList>
            <person name="Korhonen P.K."/>
            <person name="Edoardo P."/>
            <person name="Giuseppe L.R."/>
            <person name="Gasser R.B."/>
        </authorList>
    </citation>
    <scope>NUCLEOTIDE SEQUENCE [LARGE SCALE GENOMIC DNA]</scope>
    <source>
        <strain evidence="1">ISS3</strain>
    </source>
</reference>
<dbReference type="InParanoid" id="A0A0V1BUM4"/>
<protein>
    <submittedName>
        <fullName evidence="1">Uncharacterized protein</fullName>
    </submittedName>
</protein>